<dbReference type="InterPro" id="IPR036280">
    <property type="entry name" value="Multihaem_cyt_sf"/>
</dbReference>
<evidence type="ECO:0000313" key="3">
    <source>
        <dbReference type="EMBL" id="CAL5977782.1"/>
    </source>
</evidence>
<reference evidence="2" key="1">
    <citation type="submission" date="2023-06" db="EMBL/GenBank/DDBJ databases">
        <authorList>
            <person name="Kurt Z."/>
        </authorList>
    </citation>
    <scope>NUCLEOTIDE SEQUENCE</scope>
</reference>
<dbReference type="InterPro" id="IPR009030">
    <property type="entry name" value="Growth_fac_rcpt_cys_sf"/>
</dbReference>
<reference evidence="3 4" key="2">
    <citation type="submission" date="2024-07" db="EMBL/GenBank/DDBJ databases">
        <authorList>
            <person name="Akdeniz Z."/>
        </authorList>
    </citation>
    <scope>NUCLEOTIDE SEQUENCE [LARGE SCALE GENOMIC DNA]</scope>
</reference>
<name>A0AA86NHF5_9EUKA</name>
<evidence type="ECO:0000313" key="2">
    <source>
        <dbReference type="EMBL" id="CAI9919260.1"/>
    </source>
</evidence>
<dbReference type="SUPFAM" id="SSF48695">
    <property type="entry name" value="Multiheme cytochromes"/>
    <property type="match status" value="1"/>
</dbReference>
<dbReference type="AlphaFoldDB" id="A0AA86NHF5"/>
<dbReference type="EMBL" id="CAXDID020000008">
    <property type="protein sequence ID" value="CAL5977782.1"/>
    <property type="molecule type" value="Genomic_DNA"/>
</dbReference>
<organism evidence="2">
    <name type="scientific">Hexamita inflata</name>
    <dbReference type="NCBI Taxonomy" id="28002"/>
    <lineage>
        <taxon>Eukaryota</taxon>
        <taxon>Metamonada</taxon>
        <taxon>Diplomonadida</taxon>
        <taxon>Hexamitidae</taxon>
        <taxon>Hexamitinae</taxon>
        <taxon>Hexamita</taxon>
    </lineage>
</organism>
<comment type="caution">
    <text evidence="2">The sequence shown here is derived from an EMBL/GenBank/DDBJ whole genome shotgun (WGS) entry which is preliminary data.</text>
</comment>
<sequence length="1256" mass="135653">MRWRRIKRLRRGHSTNFLVTNCPKHQMLGSDNNWRDLVPNAAGTECVTCNVRHNGLGGSALFTNLVFNSAAPKQCAGDTQNGYAVDIQQISQLLTAPLTKCWEATTTGETLVPNAAGTECVTCNVRHNGLGGSALFTNLVFNSAAPKQCAGDAQNGYAVDIQQISQLLTAPLTKCWEATTTGETLVPNAAGTECVTCNVRHNGLGGSALFTNLVFNSAAPKQCAGDAQNGYAVDIQQISQLLTAPLTKCWEATTTGETLVPNAAGTECVTCAARHGTLGVIFDAGATVKCIGNALEGYAVIVSSIDEDLSSLDTCWVSSDPANKVPNVAGSACVSCNARHGGLSENLMYNELATVKCAGDKSQGYAVDITTIDQLVDQNMLVLCWATGYVSDGIHCQLCKELFSSHSIFSDSASNKCLCDPSQGFAGSSTVCNINCFGNKQIVQVDGSVCISCDATNSKFQNNMCKCNDGFAGRTCELSCWNNKLLVSDDGMKCVECSFKFGDGSVYIENSQGECKCDSENGFYGTNNGICKDCWRQHKIVGSTGCDSCQNNQTFTGYSCKTCEVGYLVSDDGLECVLCEIKYGEGSIQKLGESVTRCVCNQPLGYAQIDNSNHCADCWRKGEVVIADPQDSQKTICAACTNSIFNGSACIACPTGLVLSNDGKICVSCELIHGEGSIYDSGICKCNETLGYVEDNNVCLNCWNSFKVVKAGQCVQCDQTNEEFDPTTHICKQCGLNQIFSVEDNQCVCNYKTGYTGIPGNCYCNTQIGFTKIIDPNTKIATCECNTYLGHVQDTTNTEIQTCMCNVDTGHFGDPGNCICNTAYGNIGLPGHCQCNAETHHIGLPGHCECDSVNGYFGLMEPIEVLINYVKVQISTCVVISQDNDKNQILTKDTCFSKQMEVYEVKNEKQSYKPSKKYACVSCYPGEIFNQITNKCEILPGSLLFKQKTESDGKPVREYTCNNDKGFVGTESLVKYGDKCIDCWSNSQIIVQNNVFECRKCGDGQSFVDIGKCTCDNKHKMITESPLTCACDEKKDYIGTAGQCIDCAAKNAHAFMTAENQLVCQCDAQIGYGKLAVNDDQCVSCRITNQIVSLAKYDYMCVKCGANQGVSATDATKCICDIVKNYDLVPKADGTCQCMNGYHTSNDVCSKNSNKSTVAAAVCVPIAVLIIIGALSFLYFKKQQQKKAKVETNITTEVPLPNQTNSDTVQINEKNANSLHENSDKVVVEEVNQNQIVEQADIVLNENIEREDQVVK</sequence>
<protein>
    <submittedName>
        <fullName evidence="2">VSP with INR</fullName>
    </submittedName>
    <submittedName>
        <fullName evidence="3">VSP_with INR</fullName>
    </submittedName>
</protein>
<dbReference type="Proteomes" id="UP001642409">
    <property type="component" value="Unassembled WGS sequence"/>
</dbReference>
<keyword evidence="1" id="KW-1133">Transmembrane helix</keyword>
<keyword evidence="1" id="KW-0472">Membrane</keyword>
<accession>A0AA86NHF5</accession>
<evidence type="ECO:0000256" key="1">
    <source>
        <dbReference type="SAM" id="Phobius"/>
    </source>
</evidence>
<dbReference type="SUPFAM" id="SSF57184">
    <property type="entry name" value="Growth factor receptor domain"/>
    <property type="match status" value="2"/>
</dbReference>
<keyword evidence="1" id="KW-0812">Transmembrane</keyword>
<evidence type="ECO:0000313" key="4">
    <source>
        <dbReference type="Proteomes" id="UP001642409"/>
    </source>
</evidence>
<feature type="transmembrane region" description="Helical" evidence="1">
    <location>
        <begin position="1158"/>
        <end position="1180"/>
    </location>
</feature>
<gene>
    <name evidence="3" type="ORF">HINF_LOCUS4471</name>
    <name evidence="2" type="ORF">HINF_LOCUS6905</name>
</gene>
<keyword evidence="4" id="KW-1185">Reference proteome</keyword>
<dbReference type="EMBL" id="CATOUU010000171">
    <property type="protein sequence ID" value="CAI9919260.1"/>
    <property type="molecule type" value="Genomic_DNA"/>
</dbReference>
<proteinExistence type="predicted"/>